<name>A0A382T4R6_9ZZZZ</name>
<sequence length="64" mass="6905">MGQPTPGNTGVSPAEFIGRWKATQGSEPSQYLQEQKTTVIPLVAASERGLAQTIVLARWGCRAY</sequence>
<organism evidence="1">
    <name type="scientific">marine metagenome</name>
    <dbReference type="NCBI Taxonomy" id="408172"/>
    <lineage>
        <taxon>unclassified sequences</taxon>
        <taxon>metagenomes</taxon>
        <taxon>ecological metagenomes</taxon>
    </lineage>
</organism>
<accession>A0A382T4R6</accession>
<reference evidence="1" key="1">
    <citation type="submission" date="2018-05" db="EMBL/GenBank/DDBJ databases">
        <authorList>
            <person name="Lanie J.A."/>
            <person name="Ng W.-L."/>
            <person name="Kazmierczak K.M."/>
            <person name="Andrzejewski T.M."/>
            <person name="Davidsen T.M."/>
            <person name="Wayne K.J."/>
            <person name="Tettelin H."/>
            <person name="Glass J.I."/>
            <person name="Rusch D."/>
            <person name="Podicherti R."/>
            <person name="Tsui H.-C.T."/>
            <person name="Winkler M.E."/>
        </authorList>
    </citation>
    <scope>NUCLEOTIDE SEQUENCE</scope>
</reference>
<evidence type="ECO:0000313" key="1">
    <source>
        <dbReference type="EMBL" id="SVD16755.1"/>
    </source>
</evidence>
<proteinExistence type="predicted"/>
<protein>
    <submittedName>
        <fullName evidence="1">Uncharacterized protein</fullName>
    </submittedName>
</protein>
<dbReference type="EMBL" id="UINC01133680">
    <property type="protein sequence ID" value="SVD16755.1"/>
    <property type="molecule type" value="Genomic_DNA"/>
</dbReference>
<dbReference type="AlphaFoldDB" id="A0A382T4R6"/>
<gene>
    <name evidence="1" type="ORF">METZ01_LOCUS369609</name>
</gene>